<dbReference type="Gene3D" id="3.40.1090.10">
    <property type="entry name" value="Cytosolic phospholipase A2 catalytic domain"/>
    <property type="match status" value="2"/>
</dbReference>
<evidence type="ECO:0000259" key="6">
    <source>
        <dbReference type="PROSITE" id="PS51635"/>
    </source>
</evidence>
<evidence type="ECO:0000256" key="5">
    <source>
        <dbReference type="SAM" id="SignalP"/>
    </source>
</evidence>
<feature type="signal peptide" evidence="5">
    <location>
        <begin position="1"/>
        <end position="24"/>
    </location>
</feature>
<organism evidence="7 8">
    <name type="scientific">Roseateles asaccharophilus</name>
    <dbReference type="NCBI Taxonomy" id="582607"/>
    <lineage>
        <taxon>Bacteria</taxon>
        <taxon>Pseudomonadati</taxon>
        <taxon>Pseudomonadota</taxon>
        <taxon>Betaproteobacteria</taxon>
        <taxon>Burkholderiales</taxon>
        <taxon>Sphaerotilaceae</taxon>
        <taxon>Roseateles</taxon>
    </lineage>
</organism>
<dbReference type="GO" id="GO:0016787">
    <property type="term" value="F:hydrolase activity"/>
    <property type="evidence" value="ECO:0007669"/>
    <property type="project" value="UniProtKB-UniRule"/>
</dbReference>
<dbReference type="EMBL" id="SNXE01000003">
    <property type="protein sequence ID" value="TDP11471.1"/>
    <property type="molecule type" value="Genomic_DNA"/>
</dbReference>
<feature type="domain" description="PNPLA" evidence="6">
    <location>
        <begin position="48"/>
        <end position="240"/>
    </location>
</feature>
<feature type="short sequence motif" description="DGA/G" evidence="4">
    <location>
        <begin position="227"/>
        <end position="229"/>
    </location>
</feature>
<dbReference type="PANTHER" id="PTHR14226:SF29">
    <property type="entry name" value="NEUROPATHY TARGET ESTERASE SWS"/>
    <property type="match status" value="1"/>
</dbReference>
<dbReference type="InterPro" id="IPR050301">
    <property type="entry name" value="NTE"/>
</dbReference>
<evidence type="ECO:0000256" key="4">
    <source>
        <dbReference type="PROSITE-ProRule" id="PRU01161"/>
    </source>
</evidence>
<feature type="chain" id="PRO_5020645378" evidence="5">
    <location>
        <begin position="25"/>
        <end position="760"/>
    </location>
</feature>
<gene>
    <name evidence="7" type="ORF">DFR39_103402</name>
</gene>
<sequence>MPRLLSLTLCCAIAWLAPNAGLQAQTPSGAATAAVAASQPAERPRLGLVLSGGGARGLAHVGVLKVLERERIPVDVITGTSMGAIIGGLYASGMSASAMERELLPLAWDRVFASRVERQHLSQRRKEEDFEFSAVLEMGMRDGEVRVPQGTFSSRGLEILLRRYTLPVRQVQDFDRLPTPFRAVATDMETGRQVVLAEGDLALALRSSMSVPGLFSPVEWKERILGDGGLVNNLPVDVARSLGAQRLIAVNVGTPLSGRASLGTLVGVTTQMINILTEQNVQRSLASLWEDDVLITPELGQLGSADFDKSRELIEQGERAAQALLERLRPMALSPEDYAQWQAQRRGSKPPAFKPRIEALAFEGSEQTRPERLAAQLESRPGQDFDPARAERDARLLASSGDYVRVDYHLEERPGGETLVFGMEDKPWGPNYFRIGLDLSTDFSGESSFNLRVSHNRHWLTPTGTEWRNQLNLGQTPRLYSELYQPLTLRVGKTADWFLSGWGTLERRNISIYEPDSGENLARVSRSAGTLGLDLGQPWGQWGEVRLGVFSEAWRFKPEMVPIDPIPGQLGTTWRETAWRLKAVVDQLDYADFPQRGYRLTLDAVNGHVQGRGQERERSRRVELQASGAYSLGRNTFNAHLRLFDSKQSENSTQGPYTLGGFQQLSGYKPGQLLGNTLVFARAGYYRRLSETPLLTRGLFIGGSLEAGNAWNSRRDARGSDLRHAMSLFIGADTGLGPLYLGLGHAPEAGTALYLFIGRP</sequence>
<keyword evidence="5" id="KW-0732">Signal</keyword>
<evidence type="ECO:0000256" key="1">
    <source>
        <dbReference type="ARBA" id="ARBA00022801"/>
    </source>
</evidence>
<feature type="active site" description="Proton acceptor" evidence="4">
    <location>
        <position position="227"/>
    </location>
</feature>
<dbReference type="SUPFAM" id="SSF52151">
    <property type="entry name" value="FabD/lysophospholipase-like"/>
    <property type="match status" value="1"/>
</dbReference>
<keyword evidence="3 4" id="KW-0443">Lipid metabolism</keyword>
<dbReference type="RefSeq" id="WP_133603361.1">
    <property type="nucleotide sequence ID" value="NZ_JAUFPJ010000006.1"/>
</dbReference>
<dbReference type="Pfam" id="PF01734">
    <property type="entry name" value="Patatin"/>
    <property type="match status" value="1"/>
</dbReference>
<evidence type="ECO:0000256" key="2">
    <source>
        <dbReference type="ARBA" id="ARBA00022963"/>
    </source>
</evidence>
<dbReference type="InterPro" id="IPR002641">
    <property type="entry name" value="PNPLA_dom"/>
</dbReference>
<dbReference type="AlphaFoldDB" id="A0A4R6NAD6"/>
<accession>A0A4R6NAD6</accession>
<dbReference type="Proteomes" id="UP000295357">
    <property type="component" value="Unassembled WGS sequence"/>
</dbReference>
<evidence type="ECO:0000256" key="3">
    <source>
        <dbReference type="ARBA" id="ARBA00023098"/>
    </source>
</evidence>
<dbReference type="PROSITE" id="PS51635">
    <property type="entry name" value="PNPLA"/>
    <property type="match status" value="1"/>
</dbReference>
<keyword evidence="1 4" id="KW-0378">Hydrolase</keyword>
<reference evidence="7 8" key="1">
    <citation type="submission" date="2019-03" db="EMBL/GenBank/DDBJ databases">
        <title>Genomic Encyclopedia of Type Strains, Phase IV (KMG-IV): sequencing the most valuable type-strain genomes for metagenomic binning, comparative biology and taxonomic classification.</title>
        <authorList>
            <person name="Goeker M."/>
        </authorList>
    </citation>
    <scope>NUCLEOTIDE SEQUENCE [LARGE SCALE GENOMIC DNA]</scope>
    <source>
        <strain evidence="7 8">DSM 25082</strain>
    </source>
</reference>
<feature type="short sequence motif" description="GXGXXG" evidence="4">
    <location>
        <begin position="52"/>
        <end position="57"/>
    </location>
</feature>
<name>A0A4R6NAD6_9BURK</name>
<evidence type="ECO:0000313" key="7">
    <source>
        <dbReference type="EMBL" id="TDP11471.1"/>
    </source>
</evidence>
<dbReference type="InterPro" id="IPR016035">
    <property type="entry name" value="Acyl_Trfase/lysoPLipase"/>
</dbReference>
<dbReference type="GO" id="GO:0016042">
    <property type="term" value="P:lipid catabolic process"/>
    <property type="evidence" value="ECO:0007669"/>
    <property type="project" value="UniProtKB-UniRule"/>
</dbReference>
<evidence type="ECO:0000313" key="8">
    <source>
        <dbReference type="Proteomes" id="UP000295357"/>
    </source>
</evidence>
<feature type="active site" description="Nucleophile" evidence="4">
    <location>
        <position position="81"/>
    </location>
</feature>
<comment type="caution">
    <text evidence="7">The sequence shown here is derived from an EMBL/GenBank/DDBJ whole genome shotgun (WGS) entry which is preliminary data.</text>
</comment>
<protein>
    <submittedName>
        <fullName evidence="7">NTE family protein</fullName>
    </submittedName>
</protein>
<feature type="short sequence motif" description="GXSXG" evidence="4">
    <location>
        <begin position="79"/>
        <end position="83"/>
    </location>
</feature>
<keyword evidence="8" id="KW-1185">Reference proteome</keyword>
<keyword evidence="2 4" id="KW-0442">Lipid degradation</keyword>
<proteinExistence type="predicted"/>
<dbReference type="PANTHER" id="PTHR14226">
    <property type="entry name" value="NEUROPATHY TARGET ESTERASE/SWISS CHEESE D.MELANOGASTER"/>
    <property type="match status" value="1"/>
</dbReference>
<dbReference type="OrthoDB" id="5290098at2"/>
<dbReference type="CDD" id="cd07205">
    <property type="entry name" value="Pat_PNPLA6_PNPLA7_NTE1_like"/>
    <property type="match status" value="1"/>
</dbReference>